<evidence type="ECO:0000256" key="4">
    <source>
        <dbReference type="ARBA" id="ARBA00022989"/>
    </source>
</evidence>
<evidence type="ECO:0000259" key="8">
    <source>
        <dbReference type="PROSITE" id="PS50850"/>
    </source>
</evidence>
<evidence type="ECO:0000313" key="9">
    <source>
        <dbReference type="EMBL" id="CAG8808683.1"/>
    </source>
</evidence>
<dbReference type="EMBL" id="CAJVQB010026498">
    <property type="protein sequence ID" value="CAG8808683.1"/>
    <property type="molecule type" value="Genomic_DNA"/>
</dbReference>
<dbReference type="InterPro" id="IPR005829">
    <property type="entry name" value="Sugar_transporter_CS"/>
</dbReference>
<feature type="domain" description="Major facilitator superfamily (MFS) profile" evidence="8">
    <location>
        <begin position="73"/>
        <end position="487"/>
    </location>
</feature>
<keyword evidence="3 7" id="KW-0812">Transmembrane</keyword>
<dbReference type="PANTHER" id="PTHR23501">
    <property type="entry name" value="MAJOR FACILITATOR SUPERFAMILY"/>
    <property type="match status" value="1"/>
</dbReference>
<dbReference type="InterPro" id="IPR036259">
    <property type="entry name" value="MFS_trans_sf"/>
</dbReference>
<dbReference type="Proteomes" id="UP000789901">
    <property type="component" value="Unassembled WGS sequence"/>
</dbReference>
<protein>
    <recommendedName>
        <fullName evidence="6">MFS-type drug efflux transporter P55</fullName>
    </recommendedName>
</protein>
<feature type="transmembrane region" description="Helical" evidence="7">
    <location>
        <begin position="268"/>
        <end position="287"/>
    </location>
</feature>
<dbReference type="InterPro" id="IPR011701">
    <property type="entry name" value="MFS"/>
</dbReference>
<feature type="transmembrane region" description="Helical" evidence="7">
    <location>
        <begin position="163"/>
        <end position="184"/>
    </location>
</feature>
<comment type="caution">
    <text evidence="9">The sequence shown here is derived from an EMBL/GenBank/DDBJ whole genome shotgun (WGS) entry which is preliminary data.</text>
</comment>
<dbReference type="PANTHER" id="PTHR23501:SF191">
    <property type="entry name" value="VACUOLAR BASIC AMINO ACID TRANSPORTER 4"/>
    <property type="match status" value="1"/>
</dbReference>
<dbReference type="InterPro" id="IPR020846">
    <property type="entry name" value="MFS_dom"/>
</dbReference>
<evidence type="ECO:0000256" key="5">
    <source>
        <dbReference type="ARBA" id="ARBA00023136"/>
    </source>
</evidence>
<dbReference type="PROSITE" id="PS00217">
    <property type="entry name" value="SUGAR_TRANSPORT_2"/>
    <property type="match status" value="1"/>
</dbReference>
<dbReference type="PROSITE" id="PS50850">
    <property type="entry name" value="MFS"/>
    <property type="match status" value="1"/>
</dbReference>
<keyword evidence="2" id="KW-0813">Transport</keyword>
<evidence type="ECO:0000256" key="1">
    <source>
        <dbReference type="ARBA" id="ARBA00004127"/>
    </source>
</evidence>
<feature type="transmembrane region" description="Helical" evidence="7">
    <location>
        <begin position="332"/>
        <end position="356"/>
    </location>
</feature>
<evidence type="ECO:0000256" key="7">
    <source>
        <dbReference type="SAM" id="Phobius"/>
    </source>
</evidence>
<dbReference type="CDD" id="cd17502">
    <property type="entry name" value="MFS_Azr1_MDR_like"/>
    <property type="match status" value="1"/>
</dbReference>
<feature type="transmembrane region" description="Helical" evidence="7">
    <location>
        <begin position="138"/>
        <end position="157"/>
    </location>
</feature>
<evidence type="ECO:0000256" key="2">
    <source>
        <dbReference type="ARBA" id="ARBA00022448"/>
    </source>
</evidence>
<keyword evidence="10" id="KW-1185">Reference proteome</keyword>
<evidence type="ECO:0000256" key="6">
    <source>
        <dbReference type="ARBA" id="ARBA00044273"/>
    </source>
</evidence>
<evidence type="ECO:0000313" key="10">
    <source>
        <dbReference type="Proteomes" id="UP000789901"/>
    </source>
</evidence>
<feature type="transmembrane region" description="Helical" evidence="7">
    <location>
        <begin position="362"/>
        <end position="384"/>
    </location>
</feature>
<dbReference type="SUPFAM" id="SSF103473">
    <property type="entry name" value="MFS general substrate transporter"/>
    <property type="match status" value="1"/>
</dbReference>
<dbReference type="Pfam" id="PF07690">
    <property type="entry name" value="MFS_1"/>
    <property type="match status" value="1"/>
</dbReference>
<proteinExistence type="predicted"/>
<evidence type="ECO:0000256" key="3">
    <source>
        <dbReference type="ARBA" id="ARBA00022692"/>
    </source>
</evidence>
<comment type="subcellular location">
    <subcellularLocation>
        <location evidence="1">Endomembrane system</location>
        <topology evidence="1">Multi-pass membrane protein</topology>
    </subcellularLocation>
</comment>
<reference evidence="9 10" key="1">
    <citation type="submission" date="2021-06" db="EMBL/GenBank/DDBJ databases">
        <authorList>
            <person name="Kallberg Y."/>
            <person name="Tangrot J."/>
            <person name="Rosling A."/>
        </authorList>
    </citation>
    <scope>NUCLEOTIDE SEQUENCE [LARGE SCALE GENOMIC DNA]</scope>
    <source>
        <strain evidence="9 10">120-4 pot B 10/14</strain>
    </source>
</reference>
<feature type="transmembrane region" description="Helical" evidence="7">
    <location>
        <begin position="460"/>
        <end position="480"/>
    </location>
</feature>
<organism evidence="9 10">
    <name type="scientific">Gigaspora margarita</name>
    <dbReference type="NCBI Taxonomy" id="4874"/>
    <lineage>
        <taxon>Eukaryota</taxon>
        <taxon>Fungi</taxon>
        <taxon>Fungi incertae sedis</taxon>
        <taxon>Mucoromycota</taxon>
        <taxon>Glomeromycotina</taxon>
        <taxon>Glomeromycetes</taxon>
        <taxon>Diversisporales</taxon>
        <taxon>Gigasporaceae</taxon>
        <taxon>Gigaspora</taxon>
    </lineage>
</organism>
<feature type="transmembrane region" description="Helical" evidence="7">
    <location>
        <begin position="396"/>
        <end position="419"/>
    </location>
</feature>
<keyword evidence="5 7" id="KW-0472">Membrane</keyword>
<dbReference type="Gene3D" id="1.20.1250.20">
    <property type="entry name" value="MFS general substrate transporter like domains"/>
    <property type="match status" value="1"/>
</dbReference>
<feature type="transmembrane region" description="Helical" evidence="7">
    <location>
        <begin position="307"/>
        <end position="325"/>
    </location>
</feature>
<feature type="transmembrane region" description="Helical" evidence="7">
    <location>
        <begin position="239"/>
        <end position="256"/>
    </location>
</feature>
<accession>A0ABN7VZG0</accession>
<feature type="transmembrane region" description="Helical" evidence="7">
    <location>
        <begin position="196"/>
        <end position="219"/>
    </location>
</feature>
<keyword evidence="4 7" id="KW-1133">Transmembrane helix</keyword>
<name>A0ABN7VZG0_GIGMA</name>
<gene>
    <name evidence="9" type="ORF">GMARGA_LOCUS24749</name>
</gene>
<sequence length="498" mass="53393">MSQDENKLQECVPTNIIDDPKVSEAPQLSSEPVNVVEKVPANVVENELANAVEKNFKPQLSSDKNVAVEVSEDNYDHRQQYTMTSLDQTIIATALPAIALEFKALDQISWVGTAYLLTATAFQPSYGKLSDIFGRKPVFLAAIFLFELGSLLCGLSVNMIMLIISRAIAGVGGGGLIGMVYIIISEIVPIKDRGKYQGMMGGCFGIASVVGPLLGGAFTDKVTWSPTGSFWAKLIRIDWWGAFTLVVATILLLLPLNWAGSKYAWSDPIIIVLLCLGGIGYVIFVLIEAKVAEEPIAPPTTSGLELLPLILSIVIMAITAGQLVSRTVFFSYGAICIFGSILMIVGSGLTITFSEYSSRGQIAGYLLISGLGIGLILQMTVLAGQGIVEHKNLATVTSLLTFFRTMGAVFGVAILGTVFNNVFDSNLPPQLQGSLQGFDPTTTGQASPFIIHDFVIALDAAFKVVIVFSGLTFISSLPLITVKPHRDNIQDENMLTLA</sequence>